<dbReference type="AlphaFoldDB" id="A0A5M6CRH4"/>
<keyword evidence="3" id="KW-1185">Reference proteome</keyword>
<dbReference type="RefSeq" id="WP_150010354.1">
    <property type="nucleotide sequence ID" value="NZ_VWSG01000002.1"/>
</dbReference>
<comment type="caution">
    <text evidence="2">The sequence shown here is derived from an EMBL/GenBank/DDBJ whole genome shotgun (WGS) entry which is preliminary data.</text>
</comment>
<evidence type="ECO:0000313" key="2">
    <source>
        <dbReference type="EMBL" id="KAA5537767.1"/>
    </source>
</evidence>
<sequence length="119" mass="13391">MNQTKLIVEIAAVLPELEPEITRTANGRNPFAVVRSVTRYTRKMIEQHNDLMTDKCMKLIGNIYIKGDAVLKTAVTDVFVFSLDAVLASCILSHRKRLINILPQSLQAVYLKQIYSSAI</sequence>
<evidence type="ECO:0000259" key="1">
    <source>
        <dbReference type="Pfam" id="PF24722"/>
    </source>
</evidence>
<accession>A0A5M6CRH4</accession>
<name>A0A5M6CRH4_9FLAO</name>
<protein>
    <recommendedName>
        <fullName evidence="1">DUF7674 domain-containing protein</fullName>
    </recommendedName>
</protein>
<feature type="domain" description="DUF7674" evidence="1">
    <location>
        <begin position="9"/>
        <end position="115"/>
    </location>
</feature>
<reference evidence="2 3" key="1">
    <citation type="submission" date="2019-09" db="EMBL/GenBank/DDBJ databases">
        <title>Genome sequence and assembly of Flavobacterium sp.</title>
        <authorList>
            <person name="Chhetri G."/>
        </authorList>
    </citation>
    <scope>NUCLEOTIDE SEQUENCE [LARGE SCALE GENOMIC DNA]</scope>
    <source>
        <strain evidence="2 3">SNL9</strain>
    </source>
</reference>
<dbReference type="Pfam" id="PF24722">
    <property type="entry name" value="DUF7674"/>
    <property type="match status" value="1"/>
</dbReference>
<evidence type="ECO:0000313" key="3">
    <source>
        <dbReference type="Proteomes" id="UP000325141"/>
    </source>
</evidence>
<gene>
    <name evidence="2" type="ORF">F0460_03635</name>
</gene>
<dbReference type="Proteomes" id="UP000325141">
    <property type="component" value="Unassembled WGS sequence"/>
</dbReference>
<dbReference type="InterPro" id="IPR056091">
    <property type="entry name" value="DUF7674"/>
</dbReference>
<proteinExistence type="predicted"/>
<dbReference type="EMBL" id="VWSG01000002">
    <property type="protein sequence ID" value="KAA5537767.1"/>
    <property type="molecule type" value="Genomic_DNA"/>
</dbReference>
<organism evidence="2 3">
    <name type="scientific">Paenimyroides baculatum</name>
    <dbReference type="NCBI Taxonomy" id="2608000"/>
    <lineage>
        <taxon>Bacteria</taxon>
        <taxon>Pseudomonadati</taxon>
        <taxon>Bacteroidota</taxon>
        <taxon>Flavobacteriia</taxon>
        <taxon>Flavobacteriales</taxon>
        <taxon>Flavobacteriaceae</taxon>
        <taxon>Paenimyroides</taxon>
    </lineage>
</organism>